<feature type="non-terminal residue" evidence="1">
    <location>
        <position position="1"/>
    </location>
</feature>
<dbReference type="Proteomes" id="UP000248961">
    <property type="component" value="Unassembled WGS sequence"/>
</dbReference>
<feature type="non-terminal residue" evidence="1">
    <location>
        <position position="166"/>
    </location>
</feature>
<keyword evidence="2" id="KW-1185">Reference proteome</keyword>
<dbReference type="OrthoDB" id="2740448at2759"/>
<accession>A0A395HPU2</accession>
<dbReference type="EMBL" id="KZ824305">
    <property type="protein sequence ID" value="RAL09285.1"/>
    <property type="molecule type" value="Genomic_DNA"/>
</dbReference>
<dbReference type="AlphaFoldDB" id="A0A395HPU2"/>
<sequence>LPKTTISDLKRGCISPTLWYRIHVLLYDLENFDSSPASQKRLGKIGDPSYIGRPYFTREEAEIIKRTRIDVDGRTETIEQMIDKCLEEREKFGCRISSKRPRSGDLIRVSASQQVASTLAGLLGIDLVMLGEDRTFVNLMVENGLFLEGVRWTGLKKRFFVSRKKR</sequence>
<organism evidence="1 2">
    <name type="scientific">Aspergillus homomorphus (strain CBS 101889)</name>
    <dbReference type="NCBI Taxonomy" id="1450537"/>
    <lineage>
        <taxon>Eukaryota</taxon>
        <taxon>Fungi</taxon>
        <taxon>Dikarya</taxon>
        <taxon>Ascomycota</taxon>
        <taxon>Pezizomycotina</taxon>
        <taxon>Eurotiomycetes</taxon>
        <taxon>Eurotiomycetidae</taxon>
        <taxon>Eurotiales</taxon>
        <taxon>Aspergillaceae</taxon>
        <taxon>Aspergillus</taxon>
        <taxon>Aspergillus subgen. Circumdati</taxon>
    </lineage>
</organism>
<proteinExistence type="predicted"/>
<evidence type="ECO:0000313" key="2">
    <source>
        <dbReference type="Proteomes" id="UP000248961"/>
    </source>
</evidence>
<protein>
    <submittedName>
        <fullName evidence="1">Uncharacterized protein</fullName>
    </submittedName>
</protein>
<evidence type="ECO:0000313" key="1">
    <source>
        <dbReference type="EMBL" id="RAL09285.1"/>
    </source>
</evidence>
<gene>
    <name evidence="1" type="ORF">BO97DRAFT_331631</name>
</gene>
<dbReference type="GeneID" id="37195638"/>
<dbReference type="STRING" id="1450537.A0A395HPU2"/>
<name>A0A395HPU2_ASPHC</name>
<dbReference type="RefSeq" id="XP_025548439.1">
    <property type="nucleotide sequence ID" value="XM_025691349.1"/>
</dbReference>
<dbReference type="VEuPathDB" id="FungiDB:BO97DRAFT_331631"/>
<reference evidence="1 2" key="1">
    <citation type="submission" date="2018-02" db="EMBL/GenBank/DDBJ databases">
        <title>The genomes of Aspergillus section Nigri reveals drivers in fungal speciation.</title>
        <authorList>
            <consortium name="DOE Joint Genome Institute"/>
            <person name="Vesth T.C."/>
            <person name="Nybo J."/>
            <person name="Theobald S."/>
            <person name="Brandl J."/>
            <person name="Frisvad J.C."/>
            <person name="Nielsen K.F."/>
            <person name="Lyhne E.K."/>
            <person name="Kogle M.E."/>
            <person name="Kuo A."/>
            <person name="Riley R."/>
            <person name="Clum A."/>
            <person name="Nolan M."/>
            <person name="Lipzen A."/>
            <person name="Salamov A."/>
            <person name="Henrissat B."/>
            <person name="Wiebenga A."/>
            <person name="De vries R.P."/>
            <person name="Grigoriev I.V."/>
            <person name="Mortensen U.H."/>
            <person name="Andersen M.R."/>
            <person name="Baker S.E."/>
        </authorList>
    </citation>
    <scope>NUCLEOTIDE SEQUENCE [LARGE SCALE GENOMIC DNA]</scope>
    <source>
        <strain evidence="1 2">CBS 101889</strain>
    </source>
</reference>